<sequence>MGKRGRPKKSQPPAKKTKRQEGERRSAASAGLSGQGIPESENDSSPPFSLPGLHVRESDPAHRILGPAAGEADLLTAGTIQPATMVAPTGQPPSRSRRQANSQRVTVTGAEGPAACGNDRASTSSGPLPTSLSGGPPNSAVCGGQAAEISDAASPLSSAPASRNQQRGDIAFTNLPAPTSSHASPPGPQRAPVATANDPVWRLLNKTHG</sequence>
<organism evidence="2 3">
    <name type="scientific">Acanthaster planci</name>
    <name type="common">Crown-of-thorns starfish</name>
    <dbReference type="NCBI Taxonomy" id="133434"/>
    <lineage>
        <taxon>Eukaryota</taxon>
        <taxon>Metazoa</taxon>
        <taxon>Echinodermata</taxon>
        <taxon>Eleutherozoa</taxon>
        <taxon>Asterozoa</taxon>
        <taxon>Asteroidea</taxon>
        <taxon>Valvatacea</taxon>
        <taxon>Valvatida</taxon>
        <taxon>Acanthasteridae</taxon>
        <taxon>Acanthaster</taxon>
    </lineage>
</organism>
<dbReference type="AlphaFoldDB" id="A0A8B7ZP05"/>
<keyword evidence="2" id="KW-1185">Reference proteome</keyword>
<evidence type="ECO:0000313" key="2">
    <source>
        <dbReference type="Proteomes" id="UP000694845"/>
    </source>
</evidence>
<accession>A0A8B7ZP05</accession>
<feature type="compositionally biased region" description="Low complexity" evidence="1">
    <location>
        <begin position="152"/>
        <end position="162"/>
    </location>
</feature>
<protein>
    <submittedName>
        <fullName evidence="3">Synapsin-1-like</fullName>
    </submittedName>
</protein>
<feature type="compositionally biased region" description="Low complexity" evidence="1">
    <location>
        <begin position="122"/>
        <end position="137"/>
    </location>
</feature>
<evidence type="ECO:0000256" key="1">
    <source>
        <dbReference type="SAM" id="MobiDB-lite"/>
    </source>
</evidence>
<name>A0A8B7ZP05_ACAPL</name>
<dbReference type="KEGG" id="aplc:110987938"/>
<dbReference type="Proteomes" id="UP000694845">
    <property type="component" value="Unplaced"/>
</dbReference>
<gene>
    <name evidence="3" type="primary">LOC110987938</name>
</gene>
<dbReference type="GeneID" id="110987938"/>
<proteinExistence type="predicted"/>
<feature type="region of interest" description="Disordered" evidence="1">
    <location>
        <begin position="1"/>
        <end position="209"/>
    </location>
</feature>
<dbReference type="RefSeq" id="XP_022106792.1">
    <property type="nucleotide sequence ID" value="XM_022251100.1"/>
</dbReference>
<evidence type="ECO:0000313" key="3">
    <source>
        <dbReference type="RefSeq" id="XP_022106792.1"/>
    </source>
</evidence>
<reference evidence="3" key="1">
    <citation type="submission" date="2025-08" db="UniProtKB">
        <authorList>
            <consortium name="RefSeq"/>
        </authorList>
    </citation>
    <scope>IDENTIFICATION</scope>
</reference>